<sequence length="79" mass="8986">NNSCCSKAASKLIPMSIHKYVIRVSERSQHRYSMGYDGITLNNSCCSKAASKLIPMSIHKYVIRVSERSQHRYSTKYDG</sequence>
<comment type="caution">
    <text evidence="1">The sequence shown here is derived from an EMBL/GenBank/DDBJ whole genome shotgun (WGS) entry which is preliminary data.</text>
</comment>
<keyword evidence="2" id="KW-1185">Reference proteome</keyword>
<reference evidence="1" key="1">
    <citation type="submission" date="2023-07" db="EMBL/GenBank/DDBJ databases">
        <authorList>
            <person name="Yang W."/>
            <person name="Chen J."/>
            <person name="Ji P."/>
            <person name="Hu F."/>
        </authorList>
    </citation>
    <scope>NUCLEOTIDE SEQUENCE</scope>
    <source>
        <strain evidence="1">CRE-138-0111</strain>
    </source>
</reference>
<name>A0ABT9ARJ7_9GAMM</name>
<feature type="non-terminal residue" evidence="1">
    <location>
        <position position="1"/>
    </location>
</feature>
<evidence type="ECO:0000313" key="2">
    <source>
        <dbReference type="Proteomes" id="UP001176478"/>
    </source>
</evidence>
<gene>
    <name evidence="1" type="ORF">Q5E86_09390</name>
</gene>
<dbReference type="Proteomes" id="UP001176478">
    <property type="component" value="Unassembled WGS sequence"/>
</dbReference>
<evidence type="ECO:0000313" key="1">
    <source>
        <dbReference type="EMBL" id="MDO7856566.1"/>
    </source>
</evidence>
<organism evidence="1 2">
    <name type="scientific">Providencia huashanensis</name>
    <dbReference type="NCBI Taxonomy" id="3037798"/>
    <lineage>
        <taxon>Bacteria</taxon>
        <taxon>Pseudomonadati</taxon>
        <taxon>Pseudomonadota</taxon>
        <taxon>Gammaproteobacteria</taxon>
        <taxon>Enterobacterales</taxon>
        <taxon>Morganellaceae</taxon>
        <taxon>Providencia</taxon>
    </lineage>
</organism>
<accession>A0ABT9ARJ7</accession>
<reference evidence="1" key="2">
    <citation type="journal article" date="2024" name="Int. J. Antimicrob. Agents">
        <title>Identification of a novel Providencia species showing multi-drug-resistant in three patients with hospital-acquired infection.</title>
        <authorList>
            <person name="Yang W."/>
            <person name="Chen J."/>
            <person name="Yang F."/>
            <person name="Ji P."/>
            <person name="Shen S."/>
            <person name="Yin D."/>
            <person name="Hu F."/>
        </authorList>
    </citation>
    <scope>NUCLEOTIDE SEQUENCE</scope>
    <source>
        <strain evidence="1">CRE-138-0111</strain>
    </source>
</reference>
<protein>
    <submittedName>
        <fullName evidence="1">Uncharacterized protein</fullName>
    </submittedName>
</protein>
<proteinExistence type="predicted"/>
<dbReference type="EMBL" id="JAUQTG010000004">
    <property type="protein sequence ID" value="MDO7856566.1"/>
    <property type="molecule type" value="Genomic_DNA"/>
</dbReference>